<feature type="zinc finger region" description="C3H1-type" evidence="5">
    <location>
        <begin position="1782"/>
        <end position="1811"/>
    </location>
</feature>
<feature type="region of interest" description="Disordered" evidence="6">
    <location>
        <begin position="1205"/>
        <end position="1246"/>
    </location>
</feature>
<protein>
    <recommendedName>
        <fullName evidence="7">C3H1-type domain-containing protein</fullName>
    </recommendedName>
</protein>
<name>A0AAP0EWA1_9MAGN</name>
<feature type="compositionally biased region" description="Low complexity" evidence="6">
    <location>
        <begin position="1411"/>
        <end position="1422"/>
    </location>
</feature>
<keyword evidence="3 5" id="KW-0863">Zinc-finger</keyword>
<feature type="zinc finger region" description="C3H1-type" evidence="5">
    <location>
        <begin position="1862"/>
        <end position="1889"/>
    </location>
</feature>
<gene>
    <name evidence="8" type="ORF">Sjap_021701</name>
</gene>
<sequence length="1969" mass="213141">MGKFNDGVENEGCSQDVILTPKKKPPRMSALLRVQIQNPSKKWNDEGSRSPGYFNAKKRKDEGSMSPGYPNAKKWKDDGLSSARCFDDGNVVSSKSKGPVVVSDCGPEEVRESSPVEFDVSFKSNALVAKAITNPFSPTVGRLASKVEFPALGLSGSKMSPIHNGHKNGGKSKQTTMSVVDKTSTLLKDEVVITETGAADAAVSRPCPSNVNLPGKLKTVVKPSSSTSVGLKRTVIKKKKVVRRKLNMQNKSVTKVSERDVKGVGSCVGGGIKRDDSMHSNKSDLDRSAVSPIDKVSVSEISSVDVTLSQPSPNNVKLAHQNVMVVKSSASATAGSKPPVKKKKKVIGKPVSGLQSASTTKVPKGFVDGNGSVVVAAATSGSKKCLMKSKGTNSAENGKAVDNVSLKTSQTGDPPHKSRIAGKSSPGTSLRPNGMSTPKASETNATAPNSSFSRKNLKGNIGETVNVSDNSAFSSDKGVGHVEKKVTDSDLNKVRDSGPGKVDNVDLPSSHQVIAPLDKRTFVKSLSKPIVSPDKLSDKKKVDSLDSFPNKSNSRIKAVPKKPVNVESSKNYTDASLSCGTGLGKSTQKVACPSNGTTTCVSLLSKEKNQTSVGKCEVERSLSSPVESVVASNVKKKKKKIKKKKKKVSYSTSNLSTSTVTNTLKEPVNKDGSKPGASSAMSFDNGVTQSDERASITAEIGELVSNSSNGLPLSLKKGERMDLHLSLSSYHGEVSNIEKHNGSIGSFAGFLNSRLAEFSVGTVNAEGCSTSKCIEKDAVSETDLTRVFNFLPLDGSAVLPASKTTADLLPSPVANLNDRTNSKEQKHMEYADLGSSSIREAHDGSLSMDGAPHLVDSCYTSRDDLADSVDKFLASISGISMGGLGSQPLATSTSLLENNDLEPPSLSLSVGPDQKCIPTFSKKEDSLSSLLCLSSAQPTIIHEGSMEVDKYTLDVNSASLSGKCVTKSAEIARGSVYGNQGDINICSEPAHALYASYENVVEGRSSMFMVLGKDSLKSVDGKKYVNQNMDSCSFVEGSASPSLNCPLELEGSWRKDLNPMLMGEKDEENTLQNDIVQMGNDREREEKLEIEKGEHQIFGEEICEDIGLHPLAQERQSVSVLEVQTAQDGKSFCKALENEDHGPTSLNDLLSLPTFTPQKLEASGGSAQKSDGEDICILLDSHTESMSNSPETNILSLGESHDLGKVNHEKIGSDGNPSDSKDSILNSKWQTSGPEVSVRSHESTRNVQLIPKKAPQLQSVESGKSYMKNKAGNLIGRKIFQAPRVPRVLTGRSSFRSGSVKETAALTHITRPRTWRRTDNAIPPQQQLCLSTGSLQSDLQKNFGNTQSTSYIRKGNSLVRKGAQTASLPKGSLRLDPVPRYELKKNAVAESNANCLREDFEKSKTPSLPENSGSSNSNTTSSQVVASYTSVDPLLKGGFESTSDPMMVAESSALPESAGVSDVQSGLSKNLVTGNISNNAKSTVSETRKITYVKHKSHQLVASQDTEIDHNHLNTPDNVQTSTSLSSFDQYYKNKNNQLIRSSSSWGSLFKKAVAGPDVSSNSEGQMIAQVSSMKCSKSANKQRNSRALTKIRRPSKFSLVWTLNGQASQVVAAKSSHYQQEATRAVAAVQRKKQDQKGTTHVVTREKIRSKSSGERIYRIGSVRYKMDSSRTLQRIPVHEEALAKGHTREDIVLRVIDQAWGSDLLIKRYEKSSSSSVGLHPESGKDDKRSFVPKRLLIGNDEYIRIGNGNQLVRDPKRRVRILASEKVRWSLHTARMRVAKKQQYCQFFTRFGKCNKIGGKCPYIHDPAKVAVCTKFLKGTCTNSSCKLTHKVRVYYQITFVLTRLCSNESCPYRHVNVNPNASVCEGFLRGYCADGNECRKKHTYVCPVYESTGVCPQGSMCKLHHPKTRNKSRKRKRSDEPKNSNKRYFGSRIREIDEIYRVPLTSPKYQKAKTFSFSKEGLLTM</sequence>
<feature type="compositionally biased region" description="Polar residues" evidence="6">
    <location>
        <begin position="425"/>
        <end position="454"/>
    </location>
</feature>
<evidence type="ECO:0000256" key="3">
    <source>
        <dbReference type="ARBA" id="ARBA00022771"/>
    </source>
</evidence>
<feature type="compositionally biased region" description="Low complexity" evidence="6">
    <location>
        <begin position="649"/>
        <end position="664"/>
    </location>
</feature>
<feature type="domain" description="C3H1-type" evidence="7">
    <location>
        <begin position="1862"/>
        <end position="1889"/>
    </location>
</feature>
<proteinExistence type="predicted"/>
<dbReference type="InterPro" id="IPR000571">
    <property type="entry name" value="Znf_CCCH"/>
</dbReference>
<dbReference type="FunFam" id="4.10.1000.10:FF:000022">
    <property type="entry name" value="Zinc finger CCCH domain-containing protein 7"/>
    <property type="match status" value="1"/>
</dbReference>
<dbReference type="PANTHER" id="PTHR46156:SF1">
    <property type="entry name" value="ZINC FINGER CCCH DOMAIN-CONTAINING PROTEIN 3"/>
    <property type="match status" value="1"/>
</dbReference>
<evidence type="ECO:0000256" key="6">
    <source>
        <dbReference type="SAM" id="MobiDB-lite"/>
    </source>
</evidence>
<feature type="region of interest" description="Disordered" evidence="6">
    <location>
        <begin position="472"/>
        <end position="507"/>
    </location>
</feature>
<evidence type="ECO:0000256" key="1">
    <source>
        <dbReference type="ARBA" id="ARBA00022723"/>
    </source>
</evidence>
<keyword evidence="4 5" id="KW-0862">Zinc</keyword>
<feature type="region of interest" description="Disordered" evidence="6">
    <location>
        <begin position="329"/>
        <end position="357"/>
    </location>
</feature>
<feature type="compositionally biased region" description="Polar residues" evidence="6">
    <location>
        <begin position="1215"/>
        <end position="1234"/>
    </location>
</feature>
<dbReference type="PANTHER" id="PTHR46156">
    <property type="entry name" value="CCCH ZINGC FINGER"/>
    <property type="match status" value="1"/>
</dbReference>
<evidence type="ECO:0000313" key="9">
    <source>
        <dbReference type="Proteomes" id="UP001417504"/>
    </source>
</evidence>
<dbReference type="SMART" id="SM00356">
    <property type="entry name" value="ZnF_C3H1"/>
    <property type="match status" value="4"/>
</dbReference>
<feature type="region of interest" description="Disordered" evidence="6">
    <location>
        <begin position="37"/>
        <end position="75"/>
    </location>
</feature>
<comment type="caution">
    <text evidence="8">The sequence shown here is derived from an EMBL/GenBank/DDBJ whole genome shotgun (WGS) entry which is preliminary data.</text>
</comment>
<feature type="compositionally biased region" description="Basic and acidic residues" evidence="6">
    <location>
        <begin position="535"/>
        <end position="544"/>
    </location>
</feature>
<organism evidence="8 9">
    <name type="scientific">Stephania japonica</name>
    <dbReference type="NCBI Taxonomy" id="461633"/>
    <lineage>
        <taxon>Eukaryota</taxon>
        <taxon>Viridiplantae</taxon>
        <taxon>Streptophyta</taxon>
        <taxon>Embryophyta</taxon>
        <taxon>Tracheophyta</taxon>
        <taxon>Spermatophyta</taxon>
        <taxon>Magnoliopsida</taxon>
        <taxon>Ranunculales</taxon>
        <taxon>Menispermaceae</taxon>
        <taxon>Menispermoideae</taxon>
        <taxon>Cissampelideae</taxon>
        <taxon>Stephania</taxon>
    </lineage>
</organism>
<feature type="compositionally biased region" description="Basic and acidic residues" evidence="6">
    <location>
        <begin position="478"/>
        <end position="498"/>
    </location>
</feature>
<accession>A0AAP0EWA1</accession>
<dbReference type="Gene3D" id="4.10.1000.10">
    <property type="entry name" value="Zinc finger, CCCH-type"/>
    <property type="match status" value="2"/>
</dbReference>
<feature type="region of interest" description="Disordered" evidence="6">
    <location>
        <begin position="267"/>
        <end position="288"/>
    </location>
</feature>
<dbReference type="GO" id="GO:0005634">
    <property type="term" value="C:nucleus"/>
    <property type="evidence" value="ECO:0007669"/>
    <property type="project" value="TreeGrafter"/>
</dbReference>
<keyword evidence="2" id="KW-0677">Repeat</keyword>
<evidence type="ECO:0000256" key="2">
    <source>
        <dbReference type="ARBA" id="ARBA00022737"/>
    </source>
</evidence>
<dbReference type="PROSITE" id="PS50103">
    <property type="entry name" value="ZF_C3H1"/>
    <property type="match status" value="2"/>
</dbReference>
<reference evidence="8 9" key="1">
    <citation type="submission" date="2024-01" db="EMBL/GenBank/DDBJ databases">
        <title>Genome assemblies of Stephania.</title>
        <authorList>
            <person name="Yang L."/>
        </authorList>
    </citation>
    <scope>NUCLEOTIDE SEQUENCE [LARGE SCALE GENOMIC DNA]</scope>
    <source>
        <strain evidence="8">QJT</strain>
        <tissue evidence="8">Leaf</tissue>
    </source>
</reference>
<evidence type="ECO:0000256" key="5">
    <source>
        <dbReference type="PROSITE-ProRule" id="PRU00723"/>
    </source>
</evidence>
<evidence type="ECO:0000259" key="7">
    <source>
        <dbReference type="PROSITE" id="PS50103"/>
    </source>
</evidence>
<dbReference type="GO" id="GO:0008270">
    <property type="term" value="F:zinc ion binding"/>
    <property type="evidence" value="ECO:0007669"/>
    <property type="project" value="UniProtKB-KW"/>
</dbReference>
<dbReference type="Proteomes" id="UP001417504">
    <property type="component" value="Unassembled WGS sequence"/>
</dbReference>
<feature type="region of interest" description="Disordered" evidence="6">
    <location>
        <begin position="1909"/>
        <end position="1931"/>
    </location>
</feature>
<dbReference type="EMBL" id="JBBNAE010000009">
    <property type="protein sequence ID" value="KAK9096204.1"/>
    <property type="molecule type" value="Genomic_DNA"/>
</dbReference>
<feature type="region of interest" description="Disordered" evidence="6">
    <location>
        <begin position="533"/>
        <end position="555"/>
    </location>
</feature>
<feature type="compositionally biased region" description="Polar residues" evidence="6">
    <location>
        <begin position="679"/>
        <end position="688"/>
    </location>
</feature>
<feature type="compositionally biased region" description="Basic and acidic residues" evidence="6">
    <location>
        <begin position="272"/>
        <end position="287"/>
    </location>
</feature>
<evidence type="ECO:0000313" key="8">
    <source>
        <dbReference type="EMBL" id="KAK9096204.1"/>
    </source>
</evidence>
<evidence type="ECO:0000256" key="4">
    <source>
        <dbReference type="ARBA" id="ARBA00022833"/>
    </source>
</evidence>
<feature type="compositionally biased region" description="Basic residues" evidence="6">
    <location>
        <begin position="1909"/>
        <end position="1920"/>
    </location>
</feature>
<feature type="region of interest" description="Disordered" evidence="6">
    <location>
        <begin position="1400"/>
        <end position="1424"/>
    </location>
</feature>
<feature type="region of interest" description="Disordered" evidence="6">
    <location>
        <begin position="383"/>
        <end position="457"/>
    </location>
</feature>
<feature type="domain" description="C3H1-type" evidence="7">
    <location>
        <begin position="1782"/>
        <end position="1811"/>
    </location>
</feature>
<keyword evidence="9" id="KW-1185">Reference proteome</keyword>
<keyword evidence="1 5" id="KW-0479">Metal-binding</keyword>
<feature type="region of interest" description="Disordered" evidence="6">
    <location>
        <begin position="1"/>
        <end position="24"/>
    </location>
</feature>
<feature type="region of interest" description="Disordered" evidence="6">
    <location>
        <begin position="642"/>
        <end position="688"/>
    </location>
</feature>